<keyword evidence="1 4" id="KW-0732">Signal</keyword>
<dbReference type="InterPro" id="IPR016054">
    <property type="entry name" value="LY6_UPA_recep-like"/>
</dbReference>
<evidence type="ECO:0000256" key="1">
    <source>
        <dbReference type="ARBA" id="ARBA00022729"/>
    </source>
</evidence>
<dbReference type="Gene3D" id="2.10.60.10">
    <property type="entry name" value="CD59"/>
    <property type="match status" value="1"/>
</dbReference>
<keyword evidence="2" id="KW-1015">Disulfide bond</keyword>
<organism evidence="6 7">
    <name type="scientific">Exaiptasia diaphana</name>
    <name type="common">Tropical sea anemone</name>
    <name type="synonym">Aiptasia pulchella</name>
    <dbReference type="NCBI Taxonomy" id="2652724"/>
    <lineage>
        <taxon>Eukaryota</taxon>
        <taxon>Metazoa</taxon>
        <taxon>Cnidaria</taxon>
        <taxon>Anthozoa</taxon>
        <taxon>Hexacorallia</taxon>
        <taxon>Actiniaria</taxon>
        <taxon>Aiptasiidae</taxon>
        <taxon>Exaiptasia</taxon>
    </lineage>
</organism>
<dbReference type="PANTHER" id="PTHR10036">
    <property type="entry name" value="CD59 GLYCOPROTEIN"/>
    <property type="match status" value="1"/>
</dbReference>
<dbReference type="InterPro" id="IPR045860">
    <property type="entry name" value="Snake_toxin-like_sf"/>
</dbReference>
<keyword evidence="3" id="KW-0812">Transmembrane</keyword>
<evidence type="ECO:0000259" key="5">
    <source>
        <dbReference type="Pfam" id="PF00021"/>
    </source>
</evidence>
<name>A0A913Y2K2_EXADI</name>
<proteinExistence type="predicted"/>
<dbReference type="GeneID" id="110251722"/>
<dbReference type="SUPFAM" id="SSF57302">
    <property type="entry name" value="Snake toxin-like"/>
    <property type="match status" value="1"/>
</dbReference>
<dbReference type="EnsemblMetazoa" id="XM_021058455.2">
    <property type="protein sequence ID" value="XP_020914114.1"/>
    <property type="gene ID" value="LOC110251722"/>
</dbReference>
<dbReference type="Pfam" id="PF00021">
    <property type="entry name" value="UPAR_LY6"/>
    <property type="match status" value="1"/>
</dbReference>
<keyword evidence="3" id="KW-1133">Transmembrane helix</keyword>
<feature type="transmembrane region" description="Helical" evidence="3">
    <location>
        <begin position="110"/>
        <end position="130"/>
    </location>
</feature>
<reference evidence="6" key="1">
    <citation type="submission" date="2022-11" db="UniProtKB">
        <authorList>
            <consortium name="EnsemblMetazoa"/>
        </authorList>
    </citation>
    <scope>IDENTIFICATION</scope>
</reference>
<dbReference type="OMA" id="CKISCCE"/>
<dbReference type="PANTHER" id="PTHR10036:SF3">
    <property type="entry name" value="PROTEIN SLEEPLESS-RELATED"/>
    <property type="match status" value="1"/>
</dbReference>
<sequence>MKTIISIVLCILTVIHVEASSLTCYKCESTISYADCESRQEQVACDKDEDTCIKGDISYQLHSQDHKSFRKYCAVSSKCDKEQNPQCKTAALGENIECNIHCCSLNLCNAGSSVIVSGVVMVAAFIVMALF</sequence>
<keyword evidence="7" id="KW-1185">Reference proteome</keyword>
<dbReference type="RefSeq" id="XP_020914114.1">
    <property type="nucleotide sequence ID" value="XM_021058455.2"/>
</dbReference>
<evidence type="ECO:0000256" key="2">
    <source>
        <dbReference type="ARBA" id="ARBA00023157"/>
    </source>
</evidence>
<dbReference type="CDD" id="cd00117">
    <property type="entry name" value="TFP"/>
    <property type="match status" value="1"/>
</dbReference>
<evidence type="ECO:0000256" key="3">
    <source>
        <dbReference type="SAM" id="Phobius"/>
    </source>
</evidence>
<feature type="signal peptide" evidence="4">
    <location>
        <begin position="1"/>
        <end position="19"/>
    </location>
</feature>
<dbReference type="OrthoDB" id="5973541at2759"/>
<evidence type="ECO:0000313" key="6">
    <source>
        <dbReference type="EnsemblMetazoa" id="XP_020914114.1"/>
    </source>
</evidence>
<keyword evidence="3" id="KW-0472">Membrane</keyword>
<evidence type="ECO:0000256" key="4">
    <source>
        <dbReference type="SAM" id="SignalP"/>
    </source>
</evidence>
<feature type="domain" description="UPAR/Ly6" evidence="5">
    <location>
        <begin position="21"/>
        <end position="110"/>
    </location>
</feature>
<accession>A0A913Y2K2</accession>
<dbReference type="KEGG" id="epa:110251722"/>
<feature type="chain" id="PRO_5037364184" description="UPAR/Ly6 domain-containing protein" evidence="4">
    <location>
        <begin position="20"/>
        <end position="131"/>
    </location>
</feature>
<dbReference type="Proteomes" id="UP000887567">
    <property type="component" value="Unplaced"/>
</dbReference>
<evidence type="ECO:0000313" key="7">
    <source>
        <dbReference type="Proteomes" id="UP000887567"/>
    </source>
</evidence>
<dbReference type="AlphaFoldDB" id="A0A913Y2K2"/>
<protein>
    <recommendedName>
        <fullName evidence="5">UPAR/Ly6 domain-containing protein</fullName>
    </recommendedName>
</protein>